<dbReference type="Gene3D" id="2.60.40.10">
    <property type="entry name" value="Immunoglobulins"/>
    <property type="match status" value="1"/>
</dbReference>
<keyword evidence="2" id="KW-1185">Reference proteome</keyword>
<dbReference type="InterPro" id="IPR013783">
    <property type="entry name" value="Ig-like_fold"/>
</dbReference>
<dbReference type="RefSeq" id="WP_250724173.1">
    <property type="nucleotide sequence ID" value="NZ_CP098400.1"/>
</dbReference>
<sequence>MKSIFTRFSRMISDKRFVVTGAVLLLGIIRAGGVFAGTDAKADFNVDKAAAVVGEVVTVTDQSTGATNHRWSFGADADPVSSNAVGPHDVRYSTTGLKTITLNVDAAGPLGSSSEAKKSIPVYGTYYYKGSGNPSATSNWNSARDGNGDYTPANFNSGYQTFIIQTGQTCNTSELWALTGPETKIILEAGATLVANHAIGNASSDISLELASNATYEHNNGSGFIWQASVVADPTSTISYGYAGDQSIAAVDYGNLRVSGGGDKTLLGDVGVRGVLELSGARVVLAQRDLTLKLGASLIAGQPFSSSNMLVTEGAGLFIREGAASSDFLGIYPVGSGGAYAPFQIDNFQVTGSGSISVRTTPGNAPGSNPTDLQRHWITSVAGVSVQDASVRFTYANGELPNTVSYEPKVFQNGSWIDIPGGQNFGTNTFGGSGINDLNGVWTLREPIITYYSYQSGSWNNPNTWTTDPSGSLSVNAGVPLPTQRVVILNGRNVSIPDNSREILSLLIQDGGVLDLGTTTGHDFGEVSGEGILRLRTNSFPGGNFDAFTSTGGGTVEYYNGSDFILQHNDYNNLVFSLSGSGVSATVRNNLTVNGNLTVNRGTFRINDNTATSRLNLYVNGDLTVETNGRIRVGTGDLGTNFESAHRLTINGNFSNYGEARFSGLSSPNYQSYPNYRVDVVFNNPTKDQNVTINGLTRFYRIEIDKGVDQTFVLNIDASAPNLFHLDGRNNEMGVTPNPDAPNIIQRSALGLMAGTVRLGTNINLPSLAEEWQSGQDYNYHVDEDACLWIDGATVKHTTNDRGGNSNSFVLYGTLRITNPTSVFNVNNLHGIIIRANASVVVEDGLLITPAIRTSTVEGTHRGSYNQSGGTVEITGNITGADRHPSFSWTYPNMSFAMSGGEMLIRQATNAGEGRNRSLVIGSSPENVSVTGGTVRIQTTYRDANFVSTAPFWNLVIENPTNSGFSSNLQSFTSTAFDAASVPLQPLKVLNDLSVGNSARFVANNTDVSVGGAFTINANATYTPGTNTTIFNGNGPQTFTNNGTLTNGFNNLELAGKSDLTLNGATSFAIRGDFTLGKETILRDNGRTVTVAGNIQNSGTHFRPATGAGRIELTGNGNQILSGDGTGSFNNLSVNKNGGSVTTDATVTINGDLRLVSNHRFTIGNNTLKLGTDANIYSAATGTAQVFTNNKMLVTGGLMSNGGVQKEFNNTNGFLFPFGFAVGATHYYMPATLRFSSAPTKWGAVTSRPVHGRHHLAQGTNNALGAYWKTTSQGFEGIPSSSVVHTYAYADAFVSGNESNYLPAVYNYGTAWRTINDVNLVNQATNVITFNAESNANGDYTAGLPSAFEGIPVLYSRISGAWNEPGTWSTDSHSGEAGSVVPAANTIVVIGEDHTVTMTANGAEAGALFISEGATLDLVRTNGHNFAALPEETVTGSGTLRIARAYFPRGDFGEFLGENGGTVEYYVSGGNAFTLPVASDGTSLPLTQYRNLIVNASGADITLPNIDFTVFENLVIKGSNQVRTNTGGVRTYHVGGDLKIESGNLVYRNDRATHFLVDGDVMVNSGASFSVRDGGTAVANTLTIEGSLINSGTFNMVGGTRNTATIFKGEQDAVIEGSGSTFNFHRLTVDKGSDATPILALKSSISTGVTNPFLTLLNGTFRVDGEGLVVTVTDGSTSFSIPSTAALSVNAGTLRVAYGNGNANLLLAGRLEVLGGRMEIGQATQNRNNSIEYAAAGKPEVYVSGGTLYVNGQIRRPATTTSGSLNYIQSGGELIIAGRNRMTSRGLLEVANNGSLFKVSGGRLILARPSASGSAFGDLYLRPASNEVSGGTIQLGADGNTAGYSFDLQLGTPIWNLQVGANTGQSASLAVLPLQVKNELFISSNSVFLANGLDVNLEGRLVNNNISASRGINEGGFRPGAVSQTTRFNGTGSQQIQGFGTNVTNFANLEIRATSLSLVENSSLYVNNNLSLYSGVFNDGGNIVAVVRNIHNVARHESPSSSGGISVEGTQAQTISGNNAVFGNILMNNSNGANVVNNIRINGHLNFTAGSLYIDDYLLTFGENAVVGGTPGRKQMVMLNGVLSDQGVRKLYAAGAAGEFVFPVGVQGKYTPAAYTVLANGAPGSITLRTINEKHAAVNDTDDNELAYYWSVKSEGFSGLSVSHRYTYEQDDVRADEEQYVGGRYDYENYTWYDLGEVVDAANNTISFNGDYITGEYTAGYAPNFVTKPVLYSRGNGDWDDPTTWAITPGGDAGGLRPDGNPVIIAEGHLVTLNVDNAYTYSVELNGTLDIGTTLYHNMGHFLGDGTLVIGSTSDGNFILPGGKFDEFFDNAASTIEFKGDNEANLPLKPGNIYKPFQNVVLSGSGRKNISADDMKINGNLVIRNGTVLSNVNNNRTLYVGGDWINENTSVGGFLAGRGTVVFDGNRTQQFKVETAESFYNVTMNTNGELDMAETAVGANFVVSNRLNLSRGIIRSYADKVVYISNTANNAVSGGNVNSFVDGPMTKRMLTGQSFTFQVGNEGRYGRMAVLNTQGGSSPADWTVRYLNANDLPKEEEHLNTPITSVSNNERWEVSRPNGASANIQLRWDEQSYPGVTSDALLRNSLRVVQFNSGDSKWTERGQTVNASAKTVATSTRVTTNDYVFTLGLSGVTATISDFTPVEICNNGAVASIPVVLSGSAPWTLSYRVTGASSTRNFTQTGITSPNYVIQLTGDDLAGAGNYSVSLVSVSDQSAVGIANGGSVNLVVQETSVPVISGATMVGRNEVRTYATPQNGTNTYAWSWVGASGGTIANANAASTNITFGNRTGTYQLQLTETTAATGCEVNIVFAVEVTNIPVPDISPDEPNICMGTTVTYSTAAITGNQYRWTVTGGTVQTSGAGNWRTVAGGGNSVTVLWGAAGNGSVKVEERVGATSVQGETTLDVVVSPAVNARTVAIQDAEVCDGSSTFVRVENSELSVSYRLKNTADGTYMGPSIGGNGNDLLLPTGALFASEAPYQVVVEAFNLACSLDVTAGTVDVLPALNVALSSDAAANAFCVGTAVSFSATPGYSQYVFVVDGTAFDNGNQAVFTTNALVDGSEVSVQALAANGCWGASETLTMRAANIAGMWTGIADSDWDNPMNWCNGQVPVNYNGVVISSKMVHEPVITGEYTLTNLTIEDGAQLWIDGGSKIDLEGSFTNNGELVLNNRYGVNGMVSLIDKSVNSGSGTTRVRLTTPANQWFYLGSIRKDAVFSDFGAGQPGIVVSSYRQNKWWNIQTTLASRSLRLLEGIATNLIDDKVEKRLIEYTGEINKEEVSRVFEEKGFSLLGNPYPAFISWENAATWERPNVDGTIWYRSKVGEEMAFITYNKDAAPFGKVALYPEQEIGTISEEELSLIPPMQAVWIKTFVEGVTVTVKPEGRTHGINGSILKSTSTSSADVIRIETSNAYSRDGAVIYFSEGSTEGLDKGDSEKYFNDSKRIPEIYTRSGAASLAINGLPTINKEIIEIPLSTRNQVAGEVEMEFDISHFNSNHAILLEDRYNGTVVNLRSQNTYSYVADPVGDIHDRFVLKFHNITTNADVIPDDENNAGNDIQIRNAGSMILVTASMNLVSQGPGVIEIFTVEGRKLQEVPALSSRTLVVMPGESGVYIVRARFGNTVKSERLLGKGHFDEYIE</sequence>
<name>A0A9J6ZQX2_9BACT</name>
<proteinExistence type="predicted"/>
<accession>A0A9J6ZQX2</accession>
<reference evidence="1" key="2">
    <citation type="submission" date="2022-06" db="EMBL/GenBank/DDBJ databases">
        <title>Xiashengella guii gen. nov. sp. nov., a bacterium isolated form anaerobic digestion tank.</title>
        <authorList>
            <person name="Huang H."/>
        </authorList>
    </citation>
    <scope>NUCLEOTIDE SEQUENCE</scope>
    <source>
        <strain evidence="1">Ai-910</strain>
    </source>
</reference>
<evidence type="ECO:0000313" key="1">
    <source>
        <dbReference type="EMBL" id="URW80061.1"/>
    </source>
</evidence>
<evidence type="ECO:0008006" key="3">
    <source>
        <dbReference type="Google" id="ProtNLM"/>
    </source>
</evidence>
<reference evidence="1" key="1">
    <citation type="submission" date="2022-05" db="EMBL/GenBank/DDBJ databases">
        <authorList>
            <person name="Sun X."/>
        </authorList>
    </citation>
    <scope>NUCLEOTIDE SEQUENCE</scope>
    <source>
        <strain evidence="1">Ai-910</strain>
    </source>
</reference>
<dbReference type="EMBL" id="CP098400">
    <property type="protein sequence ID" value="URW80061.1"/>
    <property type="molecule type" value="Genomic_DNA"/>
</dbReference>
<dbReference type="KEGG" id="alkq:M9189_01635"/>
<evidence type="ECO:0000313" key="2">
    <source>
        <dbReference type="Proteomes" id="UP001056426"/>
    </source>
</evidence>
<organism evidence="1 2">
    <name type="scientific">Xiashengella succiniciproducens</name>
    <dbReference type="NCBI Taxonomy" id="2949635"/>
    <lineage>
        <taxon>Bacteria</taxon>
        <taxon>Pseudomonadati</taxon>
        <taxon>Bacteroidota</taxon>
        <taxon>Bacteroidia</taxon>
        <taxon>Marinilabiliales</taxon>
        <taxon>Marinilabiliaceae</taxon>
        <taxon>Xiashengella</taxon>
    </lineage>
</organism>
<gene>
    <name evidence="1" type="ORF">M9189_01635</name>
</gene>
<protein>
    <recommendedName>
        <fullName evidence="3">PKD domain-containing protein</fullName>
    </recommendedName>
</protein>
<dbReference type="Proteomes" id="UP001056426">
    <property type="component" value="Chromosome"/>
</dbReference>